<sequence length="58" mass="6305">MGLKKKTGPNRDSNAGPPAFKIWDPKAGIIPLDHPGIDDVSVCSIRQYKRGLQMLCGI</sequence>
<dbReference type="Proteomes" id="UP000247233">
    <property type="component" value="Unassembled WGS sequence"/>
</dbReference>
<dbReference type="GeneID" id="37064847"/>
<comment type="caution">
    <text evidence="1">The sequence shown here is derived from an EMBL/GenBank/DDBJ whole genome shotgun (WGS) entry which is preliminary data.</text>
</comment>
<proteinExistence type="predicted"/>
<evidence type="ECO:0000313" key="2">
    <source>
        <dbReference type="Proteomes" id="UP000247233"/>
    </source>
</evidence>
<dbReference type="VEuPathDB" id="FungiDB:BO70DRAFT_359756"/>
<dbReference type="EMBL" id="MSFL01000005">
    <property type="protein sequence ID" value="PWY88313.1"/>
    <property type="molecule type" value="Genomic_DNA"/>
</dbReference>
<gene>
    <name evidence="1" type="ORF">BO70DRAFT_359756</name>
</gene>
<dbReference type="AlphaFoldDB" id="A0A317WPH1"/>
<accession>A0A317WPH1</accession>
<keyword evidence="2" id="KW-1185">Reference proteome</keyword>
<organism evidence="1 2">
    <name type="scientific">Aspergillus heteromorphus CBS 117.55</name>
    <dbReference type="NCBI Taxonomy" id="1448321"/>
    <lineage>
        <taxon>Eukaryota</taxon>
        <taxon>Fungi</taxon>
        <taxon>Dikarya</taxon>
        <taxon>Ascomycota</taxon>
        <taxon>Pezizomycotina</taxon>
        <taxon>Eurotiomycetes</taxon>
        <taxon>Eurotiomycetidae</taxon>
        <taxon>Eurotiales</taxon>
        <taxon>Aspergillaceae</taxon>
        <taxon>Aspergillus</taxon>
        <taxon>Aspergillus subgen. Circumdati</taxon>
    </lineage>
</organism>
<dbReference type="RefSeq" id="XP_025401849.1">
    <property type="nucleotide sequence ID" value="XM_025542610.1"/>
</dbReference>
<name>A0A317WPH1_9EURO</name>
<protein>
    <submittedName>
        <fullName evidence="1">Uncharacterized protein</fullName>
    </submittedName>
</protein>
<reference evidence="1 2" key="1">
    <citation type="submission" date="2016-12" db="EMBL/GenBank/DDBJ databases">
        <title>The genomes of Aspergillus section Nigri reveals drivers in fungal speciation.</title>
        <authorList>
            <consortium name="DOE Joint Genome Institute"/>
            <person name="Vesth T.C."/>
            <person name="Nybo J."/>
            <person name="Theobald S."/>
            <person name="Brandl J."/>
            <person name="Frisvad J.C."/>
            <person name="Nielsen K.F."/>
            <person name="Lyhne E.K."/>
            <person name="Kogle M.E."/>
            <person name="Kuo A."/>
            <person name="Riley R."/>
            <person name="Clum A."/>
            <person name="Nolan M."/>
            <person name="Lipzen A."/>
            <person name="Salamov A."/>
            <person name="Henrissat B."/>
            <person name="Wiebenga A."/>
            <person name="De Vries R.P."/>
            <person name="Grigoriev I.V."/>
            <person name="Mortensen U.H."/>
            <person name="Andersen M.R."/>
            <person name="Baker S.E."/>
        </authorList>
    </citation>
    <scope>NUCLEOTIDE SEQUENCE [LARGE SCALE GENOMIC DNA]</scope>
    <source>
        <strain evidence="1 2">CBS 117.55</strain>
    </source>
</reference>
<evidence type="ECO:0000313" key="1">
    <source>
        <dbReference type="EMBL" id="PWY88313.1"/>
    </source>
</evidence>